<keyword evidence="7" id="KW-1185">Reference proteome</keyword>
<evidence type="ECO:0000256" key="4">
    <source>
        <dbReference type="SAM" id="MobiDB-lite"/>
    </source>
</evidence>
<dbReference type="CDD" id="cd10028">
    <property type="entry name" value="UDG-F2_TDG_MUG"/>
    <property type="match status" value="1"/>
</dbReference>
<sequence>MRNGRRRADSDKPSVEDSSSPPRSKARLPVHFASAFEYAGESRAGSSPRTSSLVIPATIITPTPDQDISPRRSSRTRQSRYADLQNILTNDSDHEPTQQRQASSSSLKKAESRKVGSDNFYDQGSPKKNGTKKPRKRIRRTRDDPTSAAGSIYAHLKGLPDLFAPHNDIMFCGINPGVKSSQSGHHFAHRSNHFYPSLHLAGITEQRMKPEQDVEFPYLQPLSLGLTNLAHRPTAEGNELLPGELIAGVPILLEKIRKWKPKTVCFVGKGISEAFVKGLKQVGAIDKGKAPGQRQTSGSTFKRSDSFNGPGSSIKAEDHEAVSASGPVKVEGNESVGRRLLTASIQSSILCAHPAAPSDDPVFNSPSRASPSKKAPPSPEKPKKQLYTKGNSKDDSGYGILSLCVPHTKSHHDELSLDDVTLFFVTPSSSARVTTHFLDDKARILSSLRTLALHLQHISLDQKSGGVKLEEKQFRGTFVGIQIMSACQRVFGCESGQRSMEMQNLRKIGDDMLEMDRV</sequence>
<accession>A0A8H8QKX2</accession>
<dbReference type="GO" id="GO:0004844">
    <property type="term" value="F:uracil DNA N-glycosylase activity"/>
    <property type="evidence" value="ECO:0007669"/>
    <property type="project" value="TreeGrafter"/>
</dbReference>
<feature type="region of interest" description="Disordered" evidence="4">
    <location>
        <begin position="356"/>
        <end position="393"/>
    </location>
</feature>
<dbReference type="Proteomes" id="UP000658997">
    <property type="component" value="Unassembled WGS sequence"/>
</dbReference>
<dbReference type="PANTHER" id="PTHR12159">
    <property type="entry name" value="G/T AND G/U MISMATCH-SPECIFIC DNA GLYCOSYLASE"/>
    <property type="match status" value="1"/>
</dbReference>
<dbReference type="PANTHER" id="PTHR12159:SF9">
    <property type="entry name" value="G_T MISMATCH-SPECIFIC THYMINE DNA GLYCOSYLASE"/>
    <property type="match status" value="1"/>
</dbReference>
<protein>
    <recommendedName>
        <fullName evidence="5">Uracil-DNA glycosylase-like domain-containing protein</fullName>
    </recommendedName>
</protein>
<feature type="compositionally biased region" description="Polar residues" evidence="4">
    <location>
        <begin position="44"/>
        <end position="53"/>
    </location>
</feature>
<evidence type="ECO:0000256" key="1">
    <source>
        <dbReference type="ARBA" id="ARBA00022763"/>
    </source>
</evidence>
<proteinExistence type="predicted"/>
<feature type="compositionally biased region" description="Basic and acidic residues" evidence="4">
    <location>
        <begin position="1"/>
        <end position="15"/>
    </location>
</feature>
<keyword evidence="1" id="KW-0227">DNA damage</keyword>
<feature type="compositionally biased region" description="Basic residues" evidence="4">
    <location>
        <begin position="129"/>
        <end position="140"/>
    </location>
</feature>
<keyword evidence="3" id="KW-0234">DNA repair</keyword>
<dbReference type="GO" id="GO:0008263">
    <property type="term" value="F:pyrimidine-specific mismatch base pair DNA N-glycosylase activity"/>
    <property type="evidence" value="ECO:0007669"/>
    <property type="project" value="TreeGrafter"/>
</dbReference>
<feature type="compositionally biased region" description="Polar residues" evidence="4">
    <location>
        <begin position="98"/>
        <end position="107"/>
    </location>
</feature>
<evidence type="ECO:0000256" key="2">
    <source>
        <dbReference type="ARBA" id="ARBA00022801"/>
    </source>
</evidence>
<dbReference type="GO" id="GO:0006285">
    <property type="term" value="P:base-excision repair, AP site formation"/>
    <property type="evidence" value="ECO:0007669"/>
    <property type="project" value="InterPro"/>
</dbReference>
<evidence type="ECO:0000313" key="6">
    <source>
        <dbReference type="EMBL" id="SYW78226.1"/>
    </source>
</evidence>
<evidence type="ECO:0000259" key="5">
    <source>
        <dbReference type="Pfam" id="PF03167"/>
    </source>
</evidence>
<keyword evidence="2" id="KW-0378">Hydrolase</keyword>
<comment type="caution">
    <text evidence="6">The sequence shown here is derived from an EMBL/GenBank/DDBJ whole genome shotgun (WGS) entry which is preliminary data.</text>
</comment>
<dbReference type="Pfam" id="PF03167">
    <property type="entry name" value="UDG"/>
    <property type="match status" value="1"/>
</dbReference>
<feature type="domain" description="Uracil-DNA glycosylase-like" evidence="5">
    <location>
        <begin position="160"/>
        <end position="281"/>
    </location>
</feature>
<feature type="region of interest" description="Disordered" evidence="4">
    <location>
        <begin position="286"/>
        <end position="330"/>
    </location>
</feature>
<reference evidence="6" key="1">
    <citation type="submission" date="2018-08" db="EMBL/GenBank/DDBJ databases">
        <authorList>
            <person name="Guldener U."/>
        </authorList>
    </citation>
    <scope>NUCLEOTIDE SEQUENCE</scope>
    <source>
        <strain evidence="6">UB2</strain>
    </source>
</reference>
<dbReference type="InterPro" id="IPR005122">
    <property type="entry name" value="Uracil-DNA_glycosylase-like"/>
</dbReference>
<dbReference type="Gene3D" id="3.40.470.10">
    <property type="entry name" value="Uracil-DNA glycosylase-like domain"/>
    <property type="match status" value="1"/>
</dbReference>
<evidence type="ECO:0000313" key="7">
    <source>
        <dbReference type="Proteomes" id="UP000658997"/>
    </source>
</evidence>
<feature type="region of interest" description="Disordered" evidence="4">
    <location>
        <begin position="1"/>
        <end position="149"/>
    </location>
</feature>
<feature type="compositionally biased region" description="Polar residues" evidence="4">
    <location>
        <begin position="293"/>
        <end position="311"/>
    </location>
</feature>
<name>A0A8H8QKX2_9BASI</name>
<dbReference type="AlphaFoldDB" id="A0A8H8QKX2"/>
<evidence type="ECO:0000256" key="3">
    <source>
        <dbReference type="ARBA" id="ARBA00023204"/>
    </source>
</evidence>
<dbReference type="SUPFAM" id="SSF52141">
    <property type="entry name" value="Uracil-DNA glycosylase-like"/>
    <property type="match status" value="1"/>
</dbReference>
<dbReference type="EMBL" id="ULHB01000037">
    <property type="protein sequence ID" value="SYW78226.1"/>
    <property type="molecule type" value="Genomic_DNA"/>
</dbReference>
<gene>
    <name evidence="6" type="ORF">UBRO2_02418</name>
</gene>
<dbReference type="InterPro" id="IPR015637">
    <property type="entry name" value="MUG/TDG"/>
</dbReference>
<dbReference type="InterPro" id="IPR036895">
    <property type="entry name" value="Uracil-DNA_glycosylase-like_sf"/>
</dbReference>
<organism evidence="6 7">
    <name type="scientific">Ustilago bromivora</name>
    <dbReference type="NCBI Taxonomy" id="307758"/>
    <lineage>
        <taxon>Eukaryota</taxon>
        <taxon>Fungi</taxon>
        <taxon>Dikarya</taxon>
        <taxon>Basidiomycota</taxon>
        <taxon>Ustilaginomycotina</taxon>
        <taxon>Ustilaginomycetes</taxon>
        <taxon>Ustilaginales</taxon>
        <taxon>Ustilaginaceae</taxon>
        <taxon>Ustilago</taxon>
    </lineage>
</organism>